<evidence type="ECO:0000313" key="12">
    <source>
        <dbReference type="Proteomes" id="UP001216390"/>
    </source>
</evidence>
<evidence type="ECO:0000256" key="3">
    <source>
        <dbReference type="ARBA" id="ARBA00022676"/>
    </source>
</evidence>
<evidence type="ECO:0000256" key="9">
    <source>
        <dbReference type="SAM" id="Phobius"/>
    </source>
</evidence>
<dbReference type="InterPro" id="IPR038731">
    <property type="entry name" value="RgtA/B/C-like"/>
</dbReference>
<evidence type="ECO:0000256" key="1">
    <source>
        <dbReference type="ARBA" id="ARBA00004651"/>
    </source>
</evidence>
<dbReference type="PANTHER" id="PTHR33908">
    <property type="entry name" value="MANNOSYLTRANSFERASE YKCB-RELATED"/>
    <property type="match status" value="1"/>
</dbReference>
<dbReference type="RefSeq" id="WP_272736850.1">
    <property type="nucleotide sequence ID" value="NZ_CP116942.1"/>
</dbReference>
<protein>
    <submittedName>
        <fullName evidence="11">Glycosyltransferase family 39 protein</fullName>
        <ecNumber evidence="11">2.4.-.-</ecNumber>
    </submittedName>
</protein>
<dbReference type="InterPro" id="IPR050297">
    <property type="entry name" value="LipidA_mod_glycosyltrf_83"/>
</dbReference>
<dbReference type="KEGG" id="ima:PO878_01170"/>
<keyword evidence="5 9" id="KW-0812">Transmembrane</keyword>
<evidence type="ECO:0000313" key="11">
    <source>
        <dbReference type="EMBL" id="WCO67328.1"/>
    </source>
</evidence>
<keyword evidence="7 9" id="KW-0472">Membrane</keyword>
<dbReference type="GO" id="GO:0005886">
    <property type="term" value="C:plasma membrane"/>
    <property type="evidence" value="ECO:0007669"/>
    <property type="project" value="UniProtKB-SubCell"/>
</dbReference>
<evidence type="ECO:0000256" key="5">
    <source>
        <dbReference type="ARBA" id="ARBA00022692"/>
    </source>
</evidence>
<feature type="transmembrane region" description="Helical" evidence="9">
    <location>
        <begin position="420"/>
        <end position="441"/>
    </location>
</feature>
<dbReference type="EMBL" id="CP116942">
    <property type="protein sequence ID" value="WCO67328.1"/>
    <property type="molecule type" value="Genomic_DNA"/>
</dbReference>
<feature type="transmembrane region" description="Helical" evidence="9">
    <location>
        <begin position="259"/>
        <end position="277"/>
    </location>
</feature>
<organism evidence="11 12">
    <name type="scientific">Iamia majanohamensis</name>
    <dbReference type="NCBI Taxonomy" id="467976"/>
    <lineage>
        <taxon>Bacteria</taxon>
        <taxon>Bacillati</taxon>
        <taxon>Actinomycetota</taxon>
        <taxon>Acidimicrobiia</taxon>
        <taxon>Acidimicrobiales</taxon>
        <taxon>Iamiaceae</taxon>
        <taxon>Iamia</taxon>
    </lineage>
</organism>
<keyword evidence="2" id="KW-1003">Cell membrane</keyword>
<evidence type="ECO:0000256" key="7">
    <source>
        <dbReference type="ARBA" id="ARBA00023136"/>
    </source>
</evidence>
<feature type="transmembrane region" description="Helical" evidence="9">
    <location>
        <begin position="167"/>
        <end position="184"/>
    </location>
</feature>
<dbReference type="GO" id="GO:0009103">
    <property type="term" value="P:lipopolysaccharide biosynthetic process"/>
    <property type="evidence" value="ECO:0007669"/>
    <property type="project" value="UniProtKB-ARBA"/>
</dbReference>
<keyword evidence="4 11" id="KW-0808">Transferase</keyword>
<keyword evidence="12" id="KW-1185">Reference proteome</keyword>
<feature type="transmembrane region" description="Helical" evidence="9">
    <location>
        <begin position="395"/>
        <end position="414"/>
    </location>
</feature>
<evidence type="ECO:0000256" key="8">
    <source>
        <dbReference type="SAM" id="MobiDB-lite"/>
    </source>
</evidence>
<keyword evidence="6 9" id="KW-1133">Transmembrane helix</keyword>
<sequence>MTDARPDGPAAGSDTDAEPPPVDPRRTRPGRRFLLVLAAIAMVGFGVRAAALATATECRQPSRTDLSAALSGAVPEPGDCVIITDAPVYREQAIENADGHWFQTAELDETGRRQPSALHPPLYATFLTAFTLAGVEDFDALRALASTLGIATVAVSGLFARRLAGDRVGLIAAGLVALHPMVWINDVVLMSESLYALFVPLVAWAGLRFWERRDATSAALLGATIGLAALTRSEAILLVGVVGLPLVLGPLRRWTAARWRQLGALVLAALVVVAPWVGANMVRFHEPTAFTTTAGFSLVFANCDAVYEPGPRLGARSPECLQGARTEYQFQADDDQSDVDAYLFGTAVDTITSRPLDAARAGLARVGRMWGVYRPFETIRAEEYLERRGVGRSELAVVVGWEVMAAGAWGAWLLRRRGLPISPLVGWVVTSTVVAFINLGLHRFRASSDVALCILAAVAIDELVRWWTGERSPAPPGGRDRSTAAADA</sequence>
<evidence type="ECO:0000256" key="2">
    <source>
        <dbReference type="ARBA" id="ARBA00022475"/>
    </source>
</evidence>
<evidence type="ECO:0000259" key="10">
    <source>
        <dbReference type="Pfam" id="PF13231"/>
    </source>
</evidence>
<comment type="subcellular location">
    <subcellularLocation>
        <location evidence="1">Cell membrane</location>
        <topology evidence="1">Multi-pass membrane protein</topology>
    </subcellularLocation>
</comment>
<keyword evidence="3 11" id="KW-0328">Glycosyltransferase</keyword>
<evidence type="ECO:0000256" key="6">
    <source>
        <dbReference type="ARBA" id="ARBA00022989"/>
    </source>
</evidence>
<dbReference type="EC" id="2.4.-.-" evidence="11"/>
<feature type="region of interest" description="Disordered" evidence="8">
    <location>
        <begin position="1"/>
        <end position="28"/>
    </location>
</feature>
<dbReference type="Proteomes" id="UP001216390">
    <property type="component" value="Chromosome"/>
</dbReference>
<name>A0AAF0BVR3_9ACTN</name>
<feature type="domain" description="Glycosyltransferase RgtA/B/C/D-like" evidence="10">
    <location>
        <begin position="119"/>
        <end position="276"/>
    </location>
</feature>
<feature type="transmembrane region" description="Helical" evidence="9">
    <location>
        <begin position="140"/>
        <end position="160"/>
    </location>
</feature>
<feature type="transmembrane region" description="Helical" evidence="9">
    <location>
        <begin position="219"/>
        <end position="247"/>
    </location>
</feature>
<dbReference type="PANTHER" id="PTHR33908:SF11">
    <property type="entry name" value="MEMBRANE PROTEIN"/>
    <property type="match status" value="1"/>
</dbReference>
<dbReference type="Pfam" id="PF13231">
    <property type="entry name" value="PMT_2"/>
    <property type="match status" value="1"/>
</dbReference>
<dbReference type="AlphaFoldDB" id="A0AAF0BVR3"/>
<proteinExistence type="predicted"/>
<feature type="transmembrane region" description="Helical" evidence="9">
    <location>
        <begin position="33"/>
        <end position="55"/>
    </location>
</feature>
<evidence type="ECO:0000256" key="4">
    <source>
        <dbReference type="ARBA" id="ARBA00022679"/>
    </source>
</evidence>
<gene>
    <name evidence="11" type="ORF">PO878_01170</name>
</gene>
<reference evidence="11" key="1">
    <citation type="submission" date="2023-01" db="EMBL/GenBank/DDBJ databases">
        <title>The diversity of Class Acidimicrobiia in South China Sea sediment environments and the proposal of Iamia marina sp. nov., a novel species of the genus Iamia.</title>
        <authorList>
            <person name="He Y."/>
            <person name="Tian X."/>
        </authorList>
    </citation>
    <scope>NUCLEOTIDE SEQUENCE</scope>
    <source>
        <strain evidence="11">DSM 19957</strain>
    </source>
</reference>
<accession>A0AAF0BVR3</accession>
<feature type="transmembrane region" description="Helical" evidence="9">
    <location>
        <begin position="190"/>
        <end position="207"/>
    </location>
</feature>
<dbReference type="GO" id="GO:0016763">
    <property type="term" value="F:pentosyltransferase activity"/>
    <property type="evidence" value="ECO:0007669"/>
    <property type="project" value="TreeGrafter"/>
</dbReference>